<accession>A0ABI0NZA8</accession>
<reference evidence="6" key="3">
    <citation type="submission" date="2025-09" db="UniProtKB">
        <authorList>
            <consortium name="Ensembl"/>
        </authorList>
    </citation>
    <scope>IDENTIFICATION</scope>
    <source>
        <strain evidence="6">Hereford</strain>
    </source>
</reference>
<dbReference type="Gene3D" id="1.10.150.220">
    <property type="entry name" value="CPI-17"/>
    <property type="match status" value="1"/>
</dbReference>
<comment type="similarity">
    <text evidence="1 4">Belongs to the PP1 inhibitor family.</text>
</comment>
<dbReference type="PANTHER" id="PTHR16188:SF13">
    <property type="entry name" value="PROTEIN PHOSPHATASE 1 REGULATORY SUBUNIT 14D"/>
    <property type="match status" value="1"/>
</dbReference>
<proteinExistence type="inferred from homology"/>
<feature type="compositionally biased region" description="Low complexity" evidence="5">
    <location>
        <begin position="73"/>
        <end position="86"/>
    </location>
</feature>
<evidence type="ECO:0000313" key="7">
    <source>
        <dbReference type="Proteomes" id="UP000009136"/>
    </source>
</evidence>
<dbReference type="GeneTree" id="ENSGT00950000182985"/>
<feature type="region of interest" description="Disordered" evidence="5">
    <location>
        <begin position="1"/>
        <end position="55"/>
    </location>
</feature>
<feature type="compositionally biased region" description="Basic residues" evidence="5">
    <location>
        <begin position="13"/>
        <end position="22"/>
    </location>
</feature>
<sequence>MGGPRSTNIPGVKKGRRARCSHAHFGDPAAGRTAKELTYPDTRTGAEQRARHAPNPLRLLLALLGPGYLRSPSMLSSSPASCTSPNPDKENPSKKVHWASGRRRTSSTDSESKSQSDPFRPRSRKPSRLTVKYDRGQLQRWVEMEQWVDTQVQELFQVLSFSWGTARVCDSPRINQLLQSLRSTWRLSWNYPQRSRRLSWRLFSKTAPAPQSLLSLSCSVN</sequence>
<gene>
    <name evidence="6" type="primary">PPP1R14D</name>
</gene>
<evidence type="ECO:0000256" key="1">
    <source>
        <dbReference type="ARBA" id="ARBA00005483"/>
    </source>
</evidence>
<evidence type="ECO:0000313" key="6">
    <source>
        <dbReference type="Ensembl" id="ENSBTAP00000105530.1"/>
    </source>
</evidence>
<dbReference type="Ensembl" id="ENSBTAT00000142452.1">
    <property type="protein sequence ID" value="ENSBTAP00000105530.1"/>
    <property type="gene ID" value="ENSBTAG00000013488.5"/>
</dbReference>
<comment type="subcellular location">
    <subcellularLocation>
        <location evidence="4">Membrane</location>
        <topology evidence="4">Peripheral membrane protein</topology>
    </subcellularLocation>
</comment>
<evidence type="ECO:0000256" key="2">
    <source>
        <dbReference type="ARBA" id="ARBA00022553"/>
    </source>
</evidence>
<keyword evidence="2 4" id="KW-0597">Phosphoprotein</keyword>
<dbReference type="InterPro" id="IPR008025">
    <property type="entry name" value="CPI-17"/>
</dbReference>
<keyword evidence="4" id="KW-0472">Membrane</keyword>
<organism evidence="6 7">
    <name type="scientific">Bos taurus</name>
    <name type="common">Bovine</name>
    <dbReference type="NCBI Taxonomy" id="9913"/>
    <lineage>
        <taxon>Eukaryota</taxon>
        <taxon>Metazoa</taxon>
        <taxon>Chordata</taxon>
        <taxon>Craniata</taxon>
        <taxon>Vertebrata</taxon>
        <taxon>Euteleostomi</taxon>
        <taxon>Mammalia</taxon>
        <taxon>Eutheria</taxon>
        <taxon>Laurasiatheria</taxon>
        <taxon>Artiodactyla</taxon>
        <taxon>Ruminantia</taxon>
        <taxon>Pecora</taxon>
        <taxon>Bovidae</taxon>
        <taxon>Bovinae</taxon>
        <taxon>Bos</taxon>
    </lineage>
</organism>
<dbReference type="Proteomes" id="UP000009136">
    <property type="component" value="Chromosome 10"/>
</dbReference>
<protein>
    <recommendedName>
        <fullName evidence="4">Protein phosphatase 1 regulatory subunit 14</fullName>
    </recommendedName>
</protein>
<evidence type="ECO:0000256" key="4">
    <source>
        <dbReference type="RuleBase" id="RU369059"/>
    </source>
</evidence>
<feature type="compositionally biased region" description="Low complexity" evidence="5">
    <location>
        <begin position="107"/>
        <end position="116"/>
    </location>
</feature>
<comment type="function">
    <text evidence="4">Inhibitor of PPP1CA.</text>
</comment>
<reference evidence="6" key="1">
    <citation type="submission" date="2018-03" db="EMBL/GenBank/DDBJ databases">
        <title>ARS-UCD1.2.</title>
        <authorList>
            <person name="Rosen B.D."/>
            <person name="Bickhart D.M."/>
            <person name="Koren S."/>
            <person name="Schnabel R.D."/>
            <person name="Hall R."/>
            <person name="Zimin A."/>
            <person name="Dreischer C."/>
            <person name="Schultheiss S."/>
            <person name="Schroeder S.G."/>
            <person name="Elsik C.G."/>
            <person name="Couldrey C."/>
            <person name="Liu G.E."/>
            <person name="Van Tassell C.P."/>
            <person name="Phillippy A.M."/>
            <person name="Smith T.P.L."/>
            <person name="Medrano J.F."/>
        </authorList>
    </citation>
    <scope>NUCLEOTIDE SEQUENCE [LARGE SCALE GENOMIC DNA]</scope>
    <source>
        <strain evidence="6">Hereford</strain>
    </source>
</reference>
<feature type="region of interest" description="Disordered" evidence="5">
    <location>
        <begin position="73"/>
        <end position="128"/>
    </location>
</feature>
<keyword evidence="7" id="KW-1185">Reference proteome</keyword>
<dbReference type="InterPro" id="IPR036658">
    <property type="entry name" value="CPI-17_sf"/>
</dbReference>
<reference evidence="6" key="2">
    <citation type="submission" date="2025-08" db="UniProtKB">
        <authorList>
            <consortium name="Ensembl"/>
        </authorList>
    </citation>
    <scope>IDENTIFICATION</scope>
    <source>
        <strain evidence="6">Hereford</strain>
    </source>
</reference>
<dbReference type="PANTHER" id="PTHR16188">
    <property type="entry name" value="PROTEIN PHOSPHATASE 1 INHIBITOR POTENTIATED BY PROTEIN KINASE C"/>
    <property type="match status" value="1"/>
</dbReference>
<dbReference type="SUPFAM" id="SSF81790">
    <property type="entry name" value="Myosin phosphatase inhibitor 17kDa protein, CPI-17"/>
    <property type="match status" value="1"/>
</dbReference>
<name>A0ABI0NZA8_BOVIN</name>
<feature type="compositionally biased region" description="Basic residues" evidence="5">
    <location>
        <begin position="94"/>
        <end position="105"/>
    </location>
</feature>
<evidence type="ECO:0000256" key="3">
    <source>
        <dbReference type="ARBA" id="ARBA00023272"/>
    </source>
</evidence>
<dbReference type="Pfam" id="PF05361">
    <property type="entry name" value="PP1_inhibitor"/>
    <property type="match status" value="1"/>
</dbReference>
<keyword evidence="3 4" id="KW-0650">Protein phosphatase inhibitor</keyword>
<evidence type="ECO:0000256" key="5">
    <source>
        <dbReference type="SAM" id="MobiDB-lite"/>
    </source>
</evidence>